<proteinExistence type="predicted"/>
<dbReference type="AlphaFoldDB" id="A0A9P5SKP9"/>
<dbReference type="GO" id="GO:0016020">
    <property type="term" value="C:membrane"/>
    <property type="evidence" value="ECO:0007669"/>
    <property type="project" value="UniProtKB-SubCell"/>
</dbReference>
<evidence type="ECO:0000313" key="6">
    <source>
        <dbReference type="EMBL" id="KAF9330275.1"/>
    </source>
</evidence>
<gene>
    <name evidence="6" type="ORF">BG006_006751</name>
</gene>
<feature type="transmembrane region" description="Helical" evidence="5">
    <location>
        <begin position="110"/>
        <end position="131"/>
    </location>
</feature>
<evidence type="ECO:0000256" key="4">
    <source>
        <dbReference type="ARBA" id="ARBA00023136"/>
    </source>
</evidence>
<evidence type="ECO:0000256" key="1">
    <source>
        <dbReference type="ARBA" id="ARBA00004141"/>
    </source>
</evidence>
<feature type="transmembrane region" description="Helical" evidence="5">
    <location>
        <begin position="309"/>
        <end position="332"/>
    </location>
</feature>
<organism evidence="6 7">
    <name type="scientific">Podila minutissima</name>
    <dbReference type="NCBI Taxonomy" id="64525"/>
    <lineage>
        <taxon>Eukaryota</taxon>
        <taxon>Fungi</taxon>
        <taxon>Fungi incertae sedis</taxon>
        <taxon>Mucoromycota</taxon>
        <taxon>Mortierellomycotina</taxon>
        <taxon>Mortierellomycetes</taxon>
        <taxon>Mortierellales</taxon>
        <taxon>Mortierellaceae</taxon>
        <taxon>Podila</taxon>
    </lineage>
</organism>
<sequence length="484" mass="52701">MDNEAIRLTALQALPWYRRPSLYWLMPLIFLAAIVLGVSSFAQEQLIIGIICKNHFRNRDTPFDDDICNSPAVQAAGALALSRIRGLKYTAAIFTVGYITSQSDRLGRKFLIYLTLVPVMATQLLILYMAHPSTTLGTWWLYADALFIGALGGGLLLDPGLMSYVADCTPREGRSLAIGYVMVALSVGLIVGPMLGSTLIKLTGDNGTAIEVSLVTLTLLCLYTVILPESMPERAAEEESSSAKIEEDSSFWVKFKTFIRSVLDPLLLFLPGGIDASSDVNATPSKYTLLLLVAAYGCLQVAGNEFGQYFSFAGASSFVVYVMIFPMLQAVYKRVFNKSSPSKTHSVHEDEVLREKRKQGAAADLSFFVFGCCVYTVGYLIVPRFEVEPALFVSCFVRALGSVALPSFTSLLTSHVPVHQTGTALGGVCVMDTIILSVSSFLFGWVFSKTATTMPSAIFLVSGSMSFIAVLLALVIWASYRRAK</sequence>
<keyword evidence="3 5" id="KW-1133">Transmembrane helix</keyword>
<dbReference type="EMBL" id="JAAAUY010000409">
    <property type="protein sequence ID" value="KAF9330275.1"/>
    <property type="molecule type" value="Genomic_DNA"/>
</dbReference>
<dbReference type="PANTHER" id="PTHR23507:SF1">
    <property type="entry name" value="FI18259P1-RELATED"/>
    <property type="match status" value="1"/>
</dbReference>
<evidence type="ECO:0000313" key="7">
    <source>
        <dbReference type="Proteomes" id="UP000696485"/>
    </source>
</evidence>
<feature type="transmembrane region" description="Helical" evidence="5">
    <location>
        <begin position="22"/>
        <end position="42"/>
    </location>
</feature>
<keyword evidence="2 5" id="KW-0812">Transmembrane</keyword>
<feature type="transmembrane region" description="Helical" evidence="5">
    <location>
        <begin position="457"/>
        <end position="480"/>
    </location>
</feature>
<protein>
    <recommendedName>
        <fullName evidence="8">MFS general substrate transporter</fullName>
    </recommendedName>
</protein>
<evidence type="ECO:0008006" key="8">
    <source>
        <dbReference type="Google" id="ProtNLM"/>
    </source>
</evidence>
<dbReference type="Pfam" id="PF07690">
    <property type="entry name" value="MFS_1"/>
    <property type="match status" value="1"/>
</dbReference>
<dbReference type="InterPro" id="IPR036259">
    <property type="entry name" value="MFS_trans_sf"/>
</dbReference>
<evidence type="ECO:0000256" key="5">
    <source>
        <dbReference type="SAM" id="Phobius"/>
    </source>
</evidence>
<feature type="transmembrane region" description="Helical" evidence="5">
    <location>
        <begin position="208"/>
        <end position="227"/>
    </location>
</feature>
<feature type="transmembrane region" description="Helical" evidence="5">
    <location>
        <begin position="365"/>
        <end position="385"/>
    </location>
</feature>
<keyword evidence="4 5" id="KW-0472">Membrane</keyword>
<evidence type="ECO:0000256" key="2">
    <source>
        <dbReference type="ARBA" id="ARBA00022692"/>
    </source>
</evidence>
<keyword evidence="7" id="KW-1185">Reference proteome</keyword>
<feature type="transmembrane region" description="Helical" evidence="5">
    <location>
        <begin position="137"/>
        <end position="157"/>
    </location>
</feature>
<dbReference type="PANTHER" id="PTHR23507">
    <property type="entry name" value="ZGC:174356"/>
    <property type="match status" value="1"/>
</dbReference>
<accession>A0A9P5SKP9</accession>
<name>A0A9P5SKP9_9FUNG</name>
<dbReference type="Gene3D" id="1.20.1250.20">
    <property type="entry name" value="MFS general substrate transporter like domains"/>
    <property type="match status" value="1"/>
</dbReference>
<dbReference type="GO" id="GO:0022857">
    <property type="term" value="F:transmembrane transporter activity"/>
    <property type="evidence" value="ECO:0007669"/>
    <property type="project" value="InterPro"/>
</dbReference>
<feature type="transmembrane region" description="Helical" evidence="5">
    <location>
        <begin position="391"/>
        <end position="412"/>
    </location>
</feature>
<comment type="caution">
    <text evidence="6">The sequence shown here is derived from an EMBL/GenBank/DDBJ whole genome shotgun (WGS) entry which is preliminary data.</text>
</comment>
<evidence type="ECO:0000256" key="3">
    <source>
        <dbReference type="ARBA" id="ARBA00022989"/>
    </source>
</evidence>
<dbReference type="SUPFAM" id="SSF103473">
    <property type="entry name" value="MFS general substrate transporter"/>
    <property type="match status" value="1"/>
</dbReference>
<dbReference type="InterPro" id="IPR011701">
    <property type="entry name" value="MFS"/>
</dbReference>
<feature type="transmembrane region" description="Helical" evidence="5">
    <location>
        <begin position="177"/>
        <end position="196"/>
    </location>
</feature>
<reference evidence="6" key="1">
    <citation type="journal article" date="2020" name="Fungal Divers.">
        <title>Resolving the Mortierellaceae phylogeny through synthesis of multi-gene phylogenetics and phylogenomics.</title>
        <authorList>
            <person name="Vandepol N."/>
            <person name="Liber J."/>
            <person name="Desiro A."/>
            <person name="Na H."/>
            <person name="Kennedy M."/>
            <person name="Barry K."/>
            <person name="Grigoriev I.V."/>
            <person name="Miller A.N."/>
            <person name="O'Donnell K."/>
            <person name="Stajich J.E."/>
            <person name="Bonito G."/>
        </authorList>
    </citation>
    <scope>NUCLEOTIDE SEQUENCE</scope>
    <source>
        <strain evidence="6">NVP1</strain>
    </source>
</reference>
<dbReference type="Proteomes" id="UP000696485">
    <property type="component" value="Unassembled WGS sequence"/>
</dbReference>
<feature type="transmembrane region" description="Helical" evidence="5">
    <location>
        <begin position="424"/>
        <end position="445"/>
    </location>
</feature>
<comment type="subcellular location">
    <subcellularLocation>
        <location evidence="1">Membrane</location>
        <topology evidence="1">Multi-pass membrane protein</topology>
    </subcellularLocation>
</comment>
<feature type="transmembrane region" description="Helical" evidence="5">
    <location>
        <begin position="287"/>
        <end position="303"/>
    </location>
</feature>